<dbReference type="GO" id="GO:0003677">
    <property type="term" value="F:DNA binding"/>
    <property type="evidence" value="ECO:0007669"/>
    <property type="project" value="InterPro"/>
</dbReference>
<dbReference type="RefSeq" id="WP_001486569.1">
    <property type="nucleotide sequence ID" value="NZ_JACCNX010000181.1"/>
</dbReference>
<dbReference type="AlphaFoldDB" id="A0A2H4TLC1"/>
<accession>A0A2H4TLC1</accession>
<name>A0A2H4TLC1_ECOLX</name>
<evidence type="ECO:0000256" key="1">
    <source>
        <dbReference type="SAM" id="Phobius"/>
    </source>
</evidence>
<feature type="transmembrane region" description="Helical" evidence="1">
    <location>
        <begin position="73"/>
        <end position="91"/>
    </location>
</feature>
<gene>
    <name evidence="2" type="ORF">CV83915_3p0016</name>
</gene>
<keyword evidence="1" id="KW-0812">Transmembrane</keyword>
<keyword evidence="1" id="KW-1133">Transmembrane helix</keyword>
<sequence length="97" mass="11141">MSNQAHLTLIHSLVKTNAFNLYTLASTESWQRPSVRDIAVVRGLIPLTDVELAHRLDVDERTIRKWKSGQTRMVYTTWCCLCWLAGLGMPFDHIIND</sequence>
<reference evidence="2 3" key="1">
    <citation type="submission" date="2017-11" db="EMBL/GenBank/DDBJ databases">
        <title>Escherichia coli CV839-15 Genome sequencing and assembly.</title>
        <authorList>
            <person name="Li Z."/>
            <person name="Song N."/>
            <person name="Li W."/>
            <person name="Philip H.R."/>
            <person name="Bu Z."/>
            <person name="Siguo L."/>
        </authorList>
    </citation>
    <scope>NUCLEOTIDE SEQUENCE [LARGE SCALE GENOMIC DNA]</scope>
    <source>
        <strain evidence="2 3">CV839-15</strain>
        <plasmid evidence="3">Plasmid pcv839-15-p3</plasmid>
    </source>
</reference>
<protein>
    <submittedName>
        <fullName evidence="2">Putative korC</fullName>
    </submittedName>
</protein>
<keyword evidence="1" id="KW-0472">Membrane</keyword>
<dbReference type="EMBL" id="CP024977">
    <property type="protein sequence ID" value="ATZ30314.1"/>
    <property type="molecule type" value="Genomic_DNA"/>
</dbReference>
<proteinExistence type="predicted"/>
<keyword evidence="2" id="KW-0614">Plasmid</keyword>
<dbReference type="Proteomes" id="UP000236551">
    <property type="component" value="Plasmid pCV839-15-p3"/>
</dbReference>
<dbReference type="InterPro" id="IPR010982">
    <property type="entry name" value="Lambda_DNA-bd_dom_sf"/>
</dbReference>
<evidence type="ECO:0000313" key="3">
    <source>
        <dbReference type="Proteomes" id="UP000236551"/>
    </source>
</evidence>
<geneLocation type="plasmid" evidence="3">
    <name>pcv839-15-p3</name>
</geneLocation>
<dbReference type="SUPFAM" id="SSF47413">
    <property type="entry name" value="lambda repressor-like DNA-binding domains"/>
    <property type="match status" value="1"/>
</dbReference>
<organism evidence="2 3">
    <name type="scientific">Escherichia coli</name>
    <dbReference type="NCBI Taxonomy" id="562"/>
    <lineage>
        <taxon>Bacteria</taxon>
        <taxon>Pseudomonadati</taxon>
        <taxon>Pseudomonadota</taxon>
        <taxon>Gammaproteobacteria</taxon>
        <taxon>Enterobacterales</taxon>
        <taxon>Enterobacteriaceae</taxon>
        <taxon>Escherichia</taxon>
    </lineage>
</organism>
<evidence type="ECO:0000313" key="2">
    <source>
        <dbReference type="EMBL" id="ATZ30314.1"/>
    </source>
</evidence>